<name>A0A392MJ44_9FABA</name>
<feature type="non-terminal residue" evidence="1">
    <location>
        <position position="1"/>
    </location>
</feature>
<comment type="caution">
    <text evidence="1">The sequence shown here is derived from an EMBL/GenBank/DDBJ whole genome shotgun (WGS) entry which is preliminary data.</text>
</comment>
<sequence>TNLWSIPGESIEVSIQGQGSTSSFVQKTPTRYIYTASDSNNSTASMCTARSQRVEGLEEMEQRMRAENQQALAAMKAKLRNEIRAELRAEFLVAARPS</sequence>
<dbReference type="AlphaFoldDB" id="A0A392MJ44"/>
<dbReference type="Proteomes" id="UP000265520">
    <property type="component" value="Unassembled WGS sequence"/>
</dbReference>
<evidence type="ECO:0000313" key="2">
    <source>
        <dbReference type="Proteomes" id="UP000265520"/>
    </source>
</evidence>
<organism evidence="1 2">
    <name type="scientific">Trifolium medium</name>
    <dbReference type="NCBI Taxonomy" id="97028"/>
    <lineage>
        <taxon>Eukaryota</taxon>
        <taxon>Viridiplantae</taxon>
        <taxon>Streptophyta</taxon>
        <taxon>Embryophyta</taxon>
        <taxon>Tracheophyta</taxon>
        <taxon>Spermatophyta</taxon>
        <taxon>Magnoliopsida</taxon>
        <taxon>eudicotyledons</taxon>
        <taxon>Gunneridae</taxon>
        <taxon>Pentapetalae</taxon>
        <taxon>rosids</taxon>
        <taxon>fabids</taxon>
        <taxon>Fabales</taxon>
        <taxon>Fabaceae</taxon>
        <taxon>Papilionoideae</taxon>
        <taxon>50 kb inversion clade</taxon>
        <taxon>NPAAA clade</taxon>
        <taxon>Hologalegina</taxon>
        <taxon>IRL clade</taxon>
        <taxon>Trifolieae</taxon>
        <taxon>Trifolium</taxon>
    </lineage>
</organism>
<keyword evidence="2" id="KW-1185">Reference proteome</keyword>
<dbReference type="EMBL" id="LXQA010010033">
    <property type="protein sequence ID" value="MCH86264.1"/>
    <property type="molecule type" value="Genomic_DNA"/>
</dbReference>
<reference evidence="1 2" key="1">
    <citation type="journal article" date="2018" name="Front. Plant Sci.">
        <title>Red Clover (Trifolium pratense) and Zigzag Clover (T. medium) - A Picture of Genomic Similarities and Differences.</title>
        <authorList>
            <person name="Dluhosova J."/>
            <person name="Istvanek J."/>
            <person name="Nedelnik J."/>
            <person name="Repkova J."/>
        </authorList>
    </citation>
    <scope>NUCLEOTIDE SEQUENCE [LARGE SCALE GENOMIC DNA]</scope>
    <source>
        <strain evidence="2">cv. 10/8</strain>
        <tissue evidence="1">Leaf</tissue>
    </source>
</reference>
<protein>
    <submittedName>
        <fullName evidence="1">Uncharacterized protein</fullName>
    </submittedName>
</protein>
<accession>A0A392MJ44</accession>
<proteinExistence type="predicted"/>
<evidence type="ECO:0000313" key="1">
    <source>
        <dbReference type="EMBL" id="MCH86264.1"/>
    </source>
</evidence>
<gene>
    <name evidence="1" type="ORF">A2U01_0007118</name>
</gene>